<evidence type="ECO:0000256" key="3">
    <source>
        <dbReference type="SAM" id="Coils"/>
    </source>
</evidence>
<evidence type="ECO:0000313" key="6">
    <source>
        <dbReference type="RefSeq" id="XP_026272211.1"/>
    </source>
</evidence>
<dbReference type="KEGG" id="foc:113202287"/>
<feature type="region of interest" description="Disordered" evidence="4">
    <location>
        <begin position="361"/>
        <end position="403"/>
    </location>
</feature>
<dbReference type="PANTHER" id="PTHR19307">
    <property type="entry name" value="TUMOR PROTEIN D52"/>
    <property type="match status" value="1"/>
</dbReference>
<dbReference type="AlphaFoldDB" id="A0A6J1S076"/>
<organism evidence="5 6">
    <name type="scientific">Frankliniella occidentalis</name>
    <name type="common">Western flower thrips</name>
    <name type="synonym">Euthrips occidentalis</name>
    <dbReference type="NCBI Taxonomy" id="133901"/>
    <lineage>
        <taxon>Eukaryota</taxon>
        <taxon>Metazoa</taxon>
        <taxon>Ecdysozoa</taxon>
        <taxon>Arthropoda</taxon>
        <taxon>Hexapoda</taxon>
        <taxon>Insecta</taxon>
        <taxon>Pterygota</taxon>
        <taxon>Neoptera</taxon>
        <taxon>Paraneoptera</taxon>
        <taxon>Thysanoptera</taxon>
        <taxon>Terebrantia</taxon>
        <taxon>Thripoidea</taxon>
        <taxon>Thripidae</taxon>
        <taxon>Frankliniella</taxon>
    </lineage>
</organism>
<feature type="compositionally biased region" description="Basic and acidic residues" evidence="4">
    <location>
        <begin position="378"/>
        <end position="387"/>
    </location>
</feature>
<proteinExistence type="inferred from homology"/>
<keyword evidence="2 3" id="KW-0175">Coiled coil</keyword>
<dbReference type="Pfam" id="PF04201">
    <property type="entry name" value="TPD52"/>
    <property type="match status" value="2"/>
</dbReference>
<evidence type="ECO:0000256" key="4">
    <source>
        <dbReference type="SAM" id="MobiDB-lite"/>
    </source>
</evidence>
<keyword evidence="5" id="KW-1185">Reference proteome</keyword>
<sequence length="403" mass="44210">MSGLVTNNNNDEQRHGEHGLRAAKGAAAAMALAGDAPDEEIEYPSLEYEEDVYYSHRPHATPSFDLVEGEDGEDGGDPEVGIPSSVATSSALAARLLGDEELDDADVDQCLALAAMHGLDLDDLDVTVDVDMDADVGVDTDVGAYSVETEFVRPARGLLGLISKKRRRPLVRVTFQDLTKPYFSKISSASNYRRFLQLVREEPSTDMLSPDSGVSELQGLTPEEAEKQKEEWRNQLAELENEIQIMRSVLASKVKQSQDLKRKLGFSVWRELTDDVSQGLRNVKESNVYQSVEEKFGQISKAVAEQPVYQKTESVVKATAEKTTSILGGLGSGITMKLGQLKNSESFRSLEEKVGSAYENVKTKVSTSRSSSMQSFDEALRETEYKKGSTATTPTIPEDRPIS</sequence>
<accession>A0A6J1S076</accession>
<dbReference type="GeneID" id="113202287"/>
<dbReference type="Proteomes" id="UP000504606">
    <property type="component" value="Unplaced"/>
</dbReference>
<dbReference type="PANTHER" id="PTHR19307:SF14">
    <property type="entry name" value="TUMOR PROTEIN D52"/>
    <property type="match status" value="1"/>
</dbReference>
<evidence type="ECO:0000256" key="1">
    <source>
        <dbReference type="ARBA" id="ARBA00005702"/>
    </source>
</evidence>
<dbReference type="OrthoDB" id="10000687at2759"/>
<comment type="similarity">
    <text evidence="1">Belongs to the TPD52 family.</text>
</comment>
<protein>
    <submittedName>
        <fullName evidence="6">Uncharacterized protein LOC113202287 isoform X1</fullName>
    </submittedName>
</protein>
<feature type="region of interest" description="Disordered" evidence="4">
    <location>
        <begin position="1"/>
        <end position="33"/>
    </location>
</feature>
<feature type="coiled-coil region" evidence="3">
    <location>
        <begin position="222"/>
        <end position="256"/>
    </location>
</feature>
<reference evidence="6" key="1">
    <citation type="submission" date="2025-08" db="UniProtKB">
        <authorList>
            <consortium name="RefSeq"/>
        </authorList>
    </citation>
    <scope>IDENTIFICATION</scope>
    <source>
        <tissue evidence="6">Whole organism</tissue>
    </source>
</reference>
<feature type="region of interest" description="Disordered" evidence="4">
    <location>
        <begin position="57"/>
        <end position="80"/>
    </location>
</feature>
<feature type="compositionally biased region" description="Basic and acidic residues" evidence="4">
    <location>
        <begin position="11"/>
        <end position="20"/>
    </location>
</feature>
<dbReference type="GO" id="GO:0005737">
    <property type="term" value="C:cytoplasm"/>
    <property type="evidence" value="ECO:0007669"/>
    <property type="project" value="TreeGrafter"/>
</dbReference>
<dbReference type="RefSeq" id="XP_026272211.1">
    <property type="nucleotide sequence ID" value="XM_026416426.2"/>
</dbReference>
<gene>
    <name evidence="6" type="primary">LOC113202287</name>
</gene>
<evidence type="ECO:0000256" key="2">
    <source>
        <dbReference type="ARBA" id="ARBA00023054"/>
    </source>
</evidence>
<feature type="compositionally biased region" description="Polar residues" evidence="4">
    <location>
        <begin position="1"/>
        <end position="10"/>
    </location>
</feature>
<evidence type="ECO:0000313" key="5">
    <source>
        <dbReference type="Proteomes" id="UP000504606"/>
    </source>
</evidence>
<feature type="compositionally biased region" description="Low complexity" evidence="4">
    <location>
        <begin position="22"/>
        <end position="33"/>
    </location>
</feature>
<feature type="compositionally biased region" description="Acidic residues" evidence="4">
    <location>
        <begin position="67"/>
        <end position="77"/>
    </location>
</feature>
<dbReference type="InterPro" id="IPR007327">
    <property type="entry name" value="TPD52"/>
</dbReference>
<feature type="compositionally biased region" description="Low complexity" evidence="4">
    <location>
        <begin position="363"/>
        <end position="372"/>
    </location>
</feature>
<name>A0A6J1S076_FRAOC</name>